<dbReference type="Pfam" id="PF04542">
    <property type="entry name" value="Sigma70_r2"/>
    <property type="match status" value="1"/>
</dbReference>
<reference evidence="7 8" key="1">
    <citation type="submission" date="2020-08" db="EMBL/GenBank/DDBJ databases">
        <title>Genomic Encyclopedia of Type Strains, Phase IV (KMG-V): Genome sequencing to study the core and pangenomes of soil and plant-associated prokaryotes.</title>
        <authorList>
            <person name="Whitman W."/>
        </authorList>
    </citation>
    <scope>NUCLEOTIDE SEQUENCE [LARGE SCALE GENOMIC DNA]</scope>
    <source>
        <strain evidence="7 8">M8UP14</strain>
    </source>
</reference>
<feature type="domain" description="RNA polymerase sigma factor 70 region 4 type 2" evidence="6">
    <location>
        <begin position="133"/>
        <end position="184"/>
    </location>
</feature>
<protein>
    <submittedName>
        <fullName evidence="7">RNA polymerase sigma-70 factor (ECF subfamily)</fullName>
    </submittedName>
</protein>
<accession>A0A7W7ZD09</accession>
<dbReference type="RefSeq" id="WP_246408922.1">
    <property type="nucleotide sequence ID" value="NZ_JACHIP010000002.1"/>
</dbReference>
<evidence type="ECO:0000256" key="4">
    <source>
        <dbReference type="ARBA" id="ARBA00023163"/>
    </source>
</evidence>
<dbReference type="Gene3D" id="1.10.10.10">
    <property type="entry name" value="Winged helix-like DNA-binding domain superfamily/Winged helix DNA-binding domain"/>
    <property type="match status" value="1"/>
</dbReference>
<dbReference type="GO" id="GO:0006352">
    <property type="term" value="P:DNA-templated transcription initiation"/>
    <property type="evidence" value="ECO:0007669"/>
    <property type="project" value="InterPro"/>
</dbReference>
<dbReference type="PANTHER" id="PTHR43133">
    <property type="entry name" value="RNA POLYMERASE ECF-TYPE SIGMA FACTO"/>
    <property type="match status" value="1"/>
</dbReference>
<dbReference type="GO" id="GO:0003677">
    <property type="term" value="F:DNA binding"/>
    <property type="evidence" value="ECO:0007669"/>
    <property type="project" value="InterPro"/>
</dbReference>
<keyword evidence="3" id="KW-0731">Sigma factor</keyword>
<dbReference type="InterPro" id="IPR013324">
    <property type="entry name" value="RNA_pol_sigma_r3/r4-like"/>
</dbReference>
<dbReference type="PANTHER" id="PTHR43133:SF51">
    <property type="entry name" value="RNA POLYMERASE SIGMA FACTOR"/>
    <property type="match status" value="1"/>
</dbReference>
<keyword evidence="8" id="KW-1185">Reference proteome</keyword>
<dbReference type="InterPro" id="IPR039425">
    <property type="entry name" value="RNA_pol_sigma-70-like"/>
</dbReference>
<dbReference type="InterPro" id="IPR014284">
    <property type="entry name" value="RNA_pol_sigma-70_dom"/>
</dbReference>
<evidence type="ECO:0000313" key="8">
    <source>
        <dbReference type="Proteomes" id="UP000540989"/>
    </source>
</evidence>
<dbReference type="Proteomes" id="UP000540989">
    <property type="component" value="Unassembled WGS sequence"/>
</dbReference>
<dbReference type="NCBIfam" id="TIGR02937">
    <property type="entry name" value="sigma70-ECF"/>
    <property type="match status" value="1"/>
</dbReference>
<dbReference type="CDD" id="cd06171">
    <property type="entry name" value="Sigma70_r4"/>
    <property type="match status" value="1"/>
</dbReference>
<evidence type="ECO:0000256" key="2">
    <source>
        <dbReference type="ARBA" id="ARBA00023015"/>
    </source>
</evidence>
<dbReference type="InterPro" id="IPR036388">
    <property type="entry name" value="WH-like_DNA-bd_sf"/>
</dbReference>
<organism evidence="7 8">
    <name type="scientific">Granulicella aggregans</name>
    <dbReference type="NCBI Taxonomy" id="474949"/>
    <lineage>
        <taxon>Bacteria</taxon>
        <taxon>Pseudomonadati</taxon>
        <taxon>Acidobacteriota</taxon>
        <taxon>Terriglobia</taxon>
        <taxon>Terriglobales</taxon>
        <taxon>Acidobacteriaceae</taxon>
        <taxon>Granulicella</taxon>
    </lineage>
</organism>
<evidence type="ECO:0000313" key="7">
    <source>
        <dbReference type="EMBL" id="MBB5057314.1"/>
    </source>
</evidence>
<evidence type="ECO:0000259" key="6">
    <source>
        <dbReference type="Pfam" id="PF08281"/>
    </source>
</evidence>
<dbReference type="InterPro" id="IPR013325">
    <property type="entry name" value="RNA_pol_sigma_r2"/>
</dbReference>
<dbReference type="SUPFAM" id="SSF88659">
    <property type="entry name" value="Sigma3 and sigma4 domains of RNA polymerase sigma factors"/>
    <property type="match status" value="1"/>
</dbReference>
<keyword evidence="4" id="KW-0804">Transcription</keyword>
<comment type="similarity">
    <text evidence="1">Belongs to the sigma-70 factor family. ECF subfamily.</text>
</comment>
<dbReference type="InterPro" id="IPR013249">
    <property type="entry name" value="RNA_pol_sigma70_r4_t2"/>
</dbReference>
<feature type="domain" description="RNA polymerase sigma-70 region 2" evidence="5">
    <location>
        <begin position="39"/>
        <end position="100"/>
    </location>
</feature>
<name>A0A7W7ZD09_9BACT</name>
<keyword evidence="2" id="KW-0805">Transcription regulation</keyword>
<sequence>MPLSSIVSAGFGMDGELADAAAGGSNELPAEREATFGMLVERHSRVMFRVAFSLLRNAQDAEDAVQEAFLKLYRGDAWRRMEDEKAFLARTVWRVALDRLPRSPERSLEADEPFASGVASPEATALRGAQSALLRRMIDALPEDLRQVLVLSAIEELNSREIAEMIGVPEGTVRTRLMRAKEELRKRYQASAGRSR</sequence>
<dbReference type="GO" id="GO:0016987">
    <property type="term" value="F:sigma factor activity"/>
    <property type="evidence" value="ECO:0007669"/>
    <property type="project" value="UniProtKB-KW"/>
</dbReference>
<dbReference type="SUPFAM" id="SSF88946">
    <property type="entry name" value="Sigma2 domain of RNA polymerase sigma factors"/>
    <property type="match status" value="1"/>
</dbReference>
<gene>
    <name evidence="7" type="ORF">HDF16_001999</name>
</gene>
<dbReference type="InterPro" id="IPR007627">
    <property type="entry name" value="RNA_pol_sigma70_r2"/>
</dbReference>
<proteinExistence type="inferred from homology"/>
<dbReference type="AlphaFoldDB" id="A0A7W7ZD09"/>
<evidence type="ECO:0000259" key="5">
    <source>
        <dbReference type="Pfam" id="PF04542"/>
    </source>
</evidence>
<dbReference type="Pfam" id="PF08281">
    <property type="entry name" value="Sigma70_r4_2"/>
    <property type="match status" value="1"/>
</dbReference>
<dbReference type="Gene3D" id="1.10.1740.10">
    <property type="match status" value="1"/>
</dbReference>
<evidence type="ECO:0000256" key="1">
    <source>
        <dbReference type="ARBA" id="ARBA00010641"/>
    </source>
</evidence>
<comment type="caution">
    <text evidence="7">The sequence shown here is derived from an EMBL/GenBank/DDBJ whole genome shotgun (WGS) entry which is preliminary data.</text>
</comment>
<dbReference type="EMBL" id="JACHIP010000002">
    <property type="protein sequence ID" value="MBB5057314.1"/>
    <property type="molecule type" value="Genomic_DNA"/>
</dbReference>
<evidence type="ECO:0000256" key="3">
    <source>
        <dbReference type="ARBA" id="ARBA00023082"/>
    </source>
</evidence>